<feature type="compositionally biased region" description="Polar residues" evidence="1">
    <location>
        <begin position="156"/>
        <end position="168"/>
    </location>
</feature>
<proteinExistence type="predicted"/>
<organism evidence="2 3">
    <name type="scientific">Paxillus rubicundulus Ve08.2h10</name>
    <dbReference type="NCBI Taxonomy" id="930991"/>
    <lineage>
        <taxon>Eukaryota</taxon>
        <taxon>Fungi</taxon>
        <taxon>Dikarya</taxon>
        <taxon>Basidiomycota</taxon>
        <taxon>Agaricomycotina</taxon>
        <taxon>Agaricomycetes</taxon>
        <taxon>Agaricomycetidae</taxon>
        <taxon>Boletales</taxon>
        <taxon>Paxilineae</taxon>
        <taxon>Paxillaceae</taxon>
        <taxon>Paxillus</taxon>
    </lineage>
</organism>
<reference evidence="3" key="2">
    <citation type="submission" date="2015-01" db="EMBL/GenBank/DDBJ databases">
        <title>Evolutionary Origins and Diversification of the Mycorrhizal Mutualists.</title>
        <authorList>
            <consortium name="DOE Joint Genome Institute"/>
            <consortium name="Mycorrhizal Genomics Consortium"/>
            <person name="Kohler A."/>
            <person name="Kuo A."/>
            <person name="Nagy L.G."/>
            <person name="Floudas D."/>
            <person name="Copeland A."/>
            <person name="Barry K.W."/>
            <person name="Cichocki N."/>
            <person name="Veneault-Fourrey C."/>
            <person name="LaButti K."/>
            <person name="Lindquist E.A."/>
            <person name="Lipzen A."/>
            <person name="Lundell T."/>
            <person name="Morin E."/>
            <person name="Murat C."/>
            <person name="Riley R."/>
            <person name="Ohm R."/>
            <person name="Sun H."/>
            <person name="Tunlid A."/>
            <person name="Henrissat B."/>
            <person name="Grigoriev I.V."/>
            <person name="Hibbett D.S."/>
            <person name="Martin F."/>
        </authorList>
    </citation>
    <scope>NUCLEOTIDE SEQUENCE [LARGE SCALE GENOMIC DNA]</scope>
    <source>
        <strain evidence="3">Ve08.2h10</strain>
    </source>
</reference>
<feature type="region of interest" description="Disordered" evidence="1">
    <location>
        <begin position="139"/>
        <end position="168"/>
    </location>
</feature>
<feature type="region of interest" description="Disordered" evidence="1">
    <location>
        <begin position="1"/>
        <end position="25"/>
    </location>
</feature>
<dbReference type="AlphaFoldDB" id="A0A0D0DR06"/>
<evidence type="ECO:0000313" key="3">
    <source>
        <dbReference type="Proteomes" id="UP000054538"/>
    </source>
</evidence>
<feature type="compositionally biased region" description="Low complexity" evidence="1">
    <location>
        <begin position="1"/>
        <end position="10"/>
    </location>
</feature>
<evidence type="ECO:0000313" key="2">
    <source>
        <dbReference type="EMBL" id="KIK95203.1"/>
    </source>
</evidence>
<sequence>LPMNRPSPSRTRVRTPHATEGPSRTRGAILSGKFWRTLPYLLFRRSHNPPRRAELTTIYPSPAADRVYVASRDDESTSETSTEAIPTAPGHYRRFSILVESVSSTGSLNENQPTPAPPTRLEKVQVSCCTLFSYRRARSGTTPAQPATELTRRIPPTSTAPPQVAVSSHFSTQNILDLPAVSELPPGMA</sequence>
<accession>A0A0D0DR06</accession>
<keyword evidence="3" id="KW-1185">Reference proteome</keyword>
<dbReference type="OrthoDB" id="2689095at2759"/>
<dbReference type="InParanoid" id="A0A0D0DR06"/>
<dbReference type="HOGENOM" id="CLU_097028_0_0_1"/>
<reference evidence="2 3" key="1">
    <citation type="submission" date="2014-04" db="EMBL/GenBank/DDBJ databases">
        <authorList>
            <consortium name="DOE Joint Genome Institute"/>
            <person name="Kuo A."/>
            <person name="Kohler A."/>
            <person name="Jargeat P."/>
            <person name="Nagy L.G."/>
            <person name="Floudas D."/>
            <person name="Copeland A."/>
            <person name="Barry K.W."/>
            <person name="Cichocki N."/>
            <person name="Veneault-Fourrey C."/>
            <person name="LaButti K."/>
            <person name="Lindquist E.A."/>
            <person name="Lipzen A."/>
            <person name="Lundell T."/>
            <person name="Morin E."/>
            <person name="Murat C."/>
            <person name="Sun H."/>
            <person name="Tunlid A."/>
            <person name="Henrissat B."/>
            <person name="Grigoriev I.V."/>
            <person name="Hibbett D.S."/>
            <person name="Martin F."/>
            <person name="Nordberg H.P."/>
            <person name="Cantor M.N."/>
            <person name="Hua S.X."/>
        </authorList>
    </citation>
    <scope>NUCLEOTIDE SEQUENCE [LARGE SCALE GENOMIC DNA]</scope>
    <source>
        <strain evidence="2 3">Ve08.2h10</strain>
    </source>
</reference>
<feature type="region of interest" description="Disordered" evidence="1">
    <location>
        <begin position="69"/>
        <end position="89"/>
    </location>
</feature>
<dbReference type="EMBL" id="KN825058">
    <property type="protein sequence ID" value="KIK95203.1"/>
    <property type="molecule type" value="Genomic_DNA"/>
</dbReference>
<name>A0A0D0DR06_9AGAM</name>
<dbReference type="Proteomes" id="UP000054538">
    <property type="component" value="Unassembled WGS sequence"/>
</dbReference>
<evidence type="ECO:0000256" key="1">
    <source>
        <dbReference type="SAM" id="MobiDB-lite"/>
    </source>
</evidence>
<protein>
    <submittedName>
        <fullName evidence="2">Uncharacterized protein</fullName>
    </submittedName>
</protein>
<gene>
    <name evidence="2" type="ORF">PAXRUDRAFT_141273</name>
</gene>
<feature type="non-terminal residue" evidence="2">
    <location>
        <position position="1"/>
    </location>
</feature>